<gene>
    <name evidence="1" type="primary">cinA</name>
    <name evidence="3" type="ORF">VN21_02265</name>
</gene>
<dbReference type="InterPro" id="IPR041424">
    <property type="entry name" value="CinA_KH"/>
</dbReference>
<feature type="domain" description="MoaB/Mog" evidence="2">
    <location>
        <begin position="4"/>
        <end position="171"/>
    </location>
</feature>
<dbReference type="InterPro" id="IPR036425">
    <property type="entry name" value="MoaB/Mog-like_dom_sf"/>
</dbReference>
<dbReference type="SUPFAM" id="SSF53218">
    <property type="entry name" value="Molybdenum cofactor biosynthesis proteins"/>
    <property type="match status" value="1"/>
</dbReference>
<dbReference type="Pfam" id="PF18146">
    <property type="entry name" value="CinA_KH"/>
    <property type="match status" value="1"/>
</dbReference>
<dbReference type="NCBIfam" id="TIGR00177">
    <property type="entry name" value="molyb_syn"/>
    <property type="match status" value="1"/>
</dbReference>
<dbReference type="PATRIC" id="fig|1629550.3.peg.3151"/>
<comment type="caution">
    <text evidence="3">The sequence shown here is derived from an EMBL/GenBank/DDBJ whole genome shotgun (WGS) entry which is preliminary data.</text>
</comment>
<evidence type="ECO:0000259" key="2">
    <source>
        <dbReference type="SMART" id="SM00852"/>
    </source>
</evidence>
<dbReference type="Proteomes" id="UP000034407">
    <property type="component" value="Unassembled WGS sequence"/>
</dbReference>
<keyword evidence="4" id="KW-1185">Reference proteome</keyword>
<dbReference type="InterPro" id="IPR036653">
    <property type="entry name" value="CinA-like_C"/>
</dbReference>
<sequence>MRAEIITVGTEILLGDIVNTNSQFLAKELANIGIDVYYQGTVGDNETRLMESLNEGLKRSDIIITTGGLGPTKDDMTKEVASKCFNQELVLYMDIWKDIKSYFSKLGLELTENNKKQAYFPKDCIILNNPNGTAPGAILKKDNKMIILLPGPPKEMIPMFNDELKKHLLCLTDYKLVSKTLRFFGIGESSLEDKLIDMINNQKNPTIAPYAKEGEVTIRITAKAENTEKANELIKNVEDEINNRVGNYIYGYDDTTLEEEVAKLLVEKNMTIAVSESCTGGMVSSKLINYPGISQSFLEGCVTYSNEAKMKRLGVKKDTLDKFGAVSEETAIEMAMGVAKSLGANVGVSTTGIAGPGGGTDEKPVGLVYIGLYINGEIKVKKCNLAGSREKIRSRATSEALNLVRTELIK</sequence>
<dbReference type="Pfam" id="PF02464">
    <property type="entry name" value="CinA"/>
    <property type="match status" value="1"/>
</dbReference>
<dbReference type="SUPFAM" id="SSF142433">
    <property type="entry name" value="CinA-like"/>
    <property type="match status" value="1"/>
</dbReference>
<protein>
    <recommendedName>
        <fullName evidence="1">Putative competence-damage inducible protein</fullName>
    </recommendedName>
</protein>
<dbReference type="Gene3D" id="3.90.950.20">
    <property type="entry name" value="CinA-like"/>
    <property type="match status" value="1"/>
</dbReference>
<dbReference type="Gene3D" id="3.40.980.10">
    <property type="entry name" value="MoaB/Mog-like domain"/>
    <property type="match status" value="1"/>
</dbReference>
<dbReference type="Gene3D" id="3.30.70.2860">
    <property type="match status" value="1"/>
</dbReference>
<evidence type="ECO:0000313" key="4">
    <source>
        <dbReference type="Proteomes" id="UP000034407"/>
    </source>
</evidence>
<accession>A0A0M3DMJ5</accession>
<dbReference type="InterPro" id="IPR008135">
    <property type="entry name" value="Competence-induced_CinA"/>
</dbReference>
<comment type="similarity">
    <text evidence="1">Belongs to the CinA family.</text>
</comment>
<name>A0A0M3DMJ5_9FIRM</name>
<dbReference type="OrthoDB" id="9801454at2"/>
<dbReference type="EMBL" id="LBBT01000041">
    <property type="protein sequence ID" value="KKY02627.1"/>
    <property type="molecule type" value="Genomic_DNA"/>
</dbReference>
<dbReference type="SMART" id="SM00852">
    <property type="entry name" value="MoCF_biosynth"/>
    <property type="match status" value="1"/>
</dbReference>
<evidence type="ECO:0000256" key="1">
    <source>
        <dbReference type="HAMAP-Rule" id="MF_00226"/>
    </source>
</evidence>
<organism evidence="3 4">
    <name type="scientific">Paraclostridium benzoelyticum</name>
    <dbReference type="NCBI Taxonomy" id="1629550"/>
    <lineage>
        <taxon>Bacteria</taxon>
        <taxon>Bacillati</taxon>
        <taxon>Bacillota</taxon>
        <taxon>Clostridia</taxon>
        <taxon>Peptostreptococcales</taxon>
        <taxon>Peptostreptococcaceae</taxon>
        <taxon>Paraclostridium</taxon>
    </lineage>
</organism>
<dbReference type="NCBIfam" id="TIGR00200">
    <property type="entry name" value="cinA_nterm"/>
    <property type="match status" value="1"/>
</dbReference>
<proteinExistence type="inferred from homology"/>
<dbReference type="Pfam" id="PF00994">
    <property type="entry name" value="MoCF_biosynth"/>
    <property type="match status" value="1"/>
</dbReference>
<dbReference type="InterPro" id="IPR050101">
    <property type="entry name" value="CinA"/>
</dbReference>
<dbReference type="NCBIfam" id="NF001813">
    <property type="entry name" value="PRK00549.1"/>
    <property type="match status" value="1"/>
</dbReference>
<dbReference type="PANTHER" id="PTHR13939">
    <property type="entry name" value="NICOTINAMIDE-NUCLEOTIDE AMIDOHYDROLASE PNCC"/>
    <property type="match status" value="1"/>
</dbReference>
<dbReference type="InterPro" id="IPR001453">
    <property type="entry name" value="MoaB/Mog_dom"/>
</dbReference>
<dbReference type="NCBIfam" id="TIGR00199">
    <property type="entry name" value="PncC_domain"/>
    <property type="match status" value="1"/>
</dbReference>
<dbReference type="PANTHER" id="PTHR13939:SF0">
    <property type="entry name" value="NMN AMIDOHYDROLASE-LIKE PROTEIN YFAY"/>
    <property type="match status" value="1"/>
</dbReference>
<reference evidence="3 4" key="1">
    <citation type="submission" date="2015-04" db="EMBL/GenBank/DDBJ databases">
        <title>Microcin producing Clostridium sp. JC272T.</title>
        <authorList>
            <person name="Jyothsna T."/>
            <person name="Sasikala C."/>
            <person name="Ramana C."/>
        </authorList>
    </citation>
    <scope>NUCLEOTIDE SEQUENCE [LARGE SCALE GENOMIC DNA]</scope>
    <source>
        <strain evidence="3 4">JC272</strain>
    </source>
</reference>
<dbReference type="AlphaFoldDB" id="A0A0M3DMJ5"/>
<dbReference type="CDD" id="cd00885">
    <property type="entry name" value="cinA"/>
    <property type="match status" value="1"/>
</dbReference>
<dbReference type="PIRSF" id="PIRSF006728">
    <property type="entry name" value="CinA"/>
    <property type="match status" value="1"/>
</dbReference>
<dbReference type="InterPro" id="IPR008136">
    <property type="entry name" value="CinA_C"/>
</dbReference>
<evidence type="ECO:0000313" key="3">
    <source>
        <dbReference type="EMBL" id="KKY02627.1"/>
    </source>
</evidence>
<dbReference type="RefSeq" id="WP_046821851.1">
    <property type="nucleotide sequence ID" value="NZ_JBCLWQ010000002.1"/>
</dbReference>
<dbReference type="HAMAP" id="MF_00226_B">
    <property type="entry name" value="CinA_B"/>
    <property type="match status" value="1"/>
</dbReference>